<comment type="subcellular location">
    <subcellularLocation>
        <location evidence="1">Cell membrane</location>
        <topology evidence="1">Multi-pass membrane protein</topology>
    </subcellularLocation>
</comment>
<evidence type="ECO:0000256" key="4">
    <source>
        <dbReference type="ARBA" id="ARBA00022989"/>
    </source>
</evidence>
<dbReference type="InterPro" id="IPR051791">
    <property type="entry name" value="Pra-immunoreactive"/>
</dbReference>
<evidence type="ECO:0000256" key="6">
    <source>
        <dbReference type="SAM" id="Phobius"/>
    </source>
</evidence>
<feature type="domain" description="RDD" evidence="7">
    <location>
        <begin position="7"/>
        <end position="128"/>
    </location>
</feature>
<keyword evidence="2" id="KW-1003">Cell membrane</keyword>
<keyword evidence="3 6" id="KW-0812">Transmembrane</keyword>
<keyword evidence="9" id="KW-1185">Reference proteome</keyword>
<keyword evidence="5 6" id="KW-0472">Membrane</keyword>
<dbReference type="Pfam" id="PF06271">
    <property type="entry name" value="RDD"/>
    <property type="match status" value="1"/>
</dbReference>
<dbReference type="Proteomes" id="UP001230005">
    <property type="component" value="Unassembled WGS sequence"/>
</dbReference>
<evidence type="ECO:0000313" key="9">
    <source>
        <dbReference type="Proteomes" id="UP001230005"/>
    </source>
</evidence>
<comment type="caution">
    <text evidence="8">The sequence shown here is derived from an EMBL/GenBank/DDBJ whole genome shotgun (WGS) entry which is preliminary data.</text>
</comment>
<evidence type="ECO:0000256" key="5">
    <source>
        <dbReference type="ARBA" id="ARBA00023136"/>
    </source>
</evidence>
<evidence type="ECO:0000256" key="2">
    <source>
        <dbReference type="ARBA" id="ARBA00022475"/>
    </source>
</evidence>
<name>A0ABT9ZN78_9BACI</name>
<dbReference type="InterPro" id="IPR010432">
    <property type="entry name" value="RDD"/>
</dbReference>
<sequence>MEAQNSAGFWVRLGAAILDGIFISLVLGVISLIVYGQIFVDASPLDLLALLYYLILPVVWYGYTLGKRALGIRIARIDGEKVTIGTMLLRDIVGGLVYAVTLGIGLIVSAFMVGLREDNRAIHDFIAGTYVTYDPPEYD</sequence>
<accession>A0ABT9ZN78</accession>
<keyword evidence="4 6" id="KW-1133">Transmembrane helix</keyword>
<feature type="transmembrane region" description="Helical" evidence="6">
    <location>
        <begin position="47"/>
        <end position="63"/>
    </location>
</feature>
<gene>
    <name evidence="8" type="ORF">J2S74_000021</name>
</gene>
<proteinExistence type="predicted"/>
<reference evidence="8 9" key="1">
    <citation type="submission" date="2023-07" db="EMBL/GenBank/DDBJ databases">
        <title>Genomic Encyclopedia of Type Strains, Phase IV (KMG-IV): sequencing the most valuable type-strain genomes for metagenomic binning, comparative biology and taxonomic classification.</title>
        <authorList>
            <person name="Goeker M."/>
        </authorList>
    </citation>
    <scope>NUCLEOTIDE SEQUENCE [LARGE SCALE GENOMIC DNA]</scope>
    <source>
        <strain evidence="8 9">DSM 9768</strain>
    </source>
</reference>
<dbReference type="RefSeq" id="WP_307320285.1">
    <property type="nucleotide sequence ID" value="NZ_JAUSUG010000001.1"/>
</dbReference>
<protein>
    <submittedName>
        <fullName evidence="8">RDD family membrane protein YckC</fullName>
    </submittedName>
</protein>
<evidence type="ECO:0000313" key="8">
    <source>
        <dbReference type="EMBL" id="MDQ0252649.1"/>
    </source>
</evidence>
<dbReference type="PANTHER" id="PTHR36115:SF9">
    <property type="entry name" value="LMO1584 PROTEIN"/>
    <property type="match status" value="1"/>
</dbReference>
<evidence type="ECO:0000256" key="1">
    <source>
        <dbReference type="ARBA" id="ARBA00004651"/>
    </source>
</evidence>
<evidence type="ECO:0000256" key="3">
    <source>
        <dbReference type="ARBA" id="ARBA00022692"/>
    </source>
</evidence>
<organism evidence="8 9">
    <name type="scientific">Evansella vedderi</name>
    <dbReference type="NCBI Taxonomy" id="38282"/>
    <lineage>
        <taxon>Bacteria</taxon>
        <taxon>Bacillati</taxon>
        <taxon>Bacillota</taxon>
        <taxon>Bacilli</taxon>
        <taxon>Bacillales</taxon>
        <taxon>Bacillaceae</taxon>
        <taxon>Evansella</taxon>
    </lineage>
</organism>
<dbReference type="PANTHER" id="PTHR36115">
    <property type="entry name" value="PROLINE-RICH ANTIGEN HOMOLOG-RELATED"/>
    <property type="match status" value="1"/>
</dbReference>
<feature type="transmembrane region" description="Helical" evidence="6">
    <location>
        <begin position="12"/>
        <end position="35"/>
    </location>
</feature>
<evidence type="ECO:0000259" key="7">
    <source>
        <dbReference type="Pfam" id="PF06271"/>
    </source>
</evidence>
<feature type="transmembrane region" description="Helical" evidence="6">
    <location>
        <begin position="96"/>
        <end position="115"/>
    </location>
</feature>
<dbReference type="EMBL" id="JAUSUG010000001">
    <property type="protein sequence ID" value="MDQ0252649.1"/>
    <property type="molecule type" value="Genomic_DNA"/>
</dbReference>